<evidence type="ECO:0000313" key="2">
    <source>
        <dbReference type="Proteomes" id="UP000179807"/>
    </source>
</evidence>
<name>A0A1J4K3R5_9EUKA</name>
<dbReference type="RefSeq" id="XP_068358963.1">
    <property type="nucleotide sequence ID" value="XM_068504887.1"/>
</dbReference>
<dbReference type="EMBL" id="MLAK01000745">
    <property type="protein sequence ID" value="OHT05827.1"/>
    <property type="molecule type" value="Genomic_DNA"/>
</dbReference>
<dbReference type="Gene3D" id="1.25.10.10">
    <property type="entry name" value="Leucine-rich Repeat Variant"/>
    <property type="match status" value="1"/>
</dbReference>
<dbReference type="InterPro" id="IPR016024">
    <property type="entry name" value="ARM-type_fold"/>
</dbReference>
<reference evidence="1" key="1">
    <citation type="submission" date="2016-10" db="EMBL/GenBank/DDBJ databases">
        <authorList>
            <person name="Benchimol M."/>
            <person name="Almeida L.G."/>
            <person name="Vasconcelos A.T."/>
            <person name="Perreira-Neves A."/>
            <person name="Rosa I.A."/>
            <person name="Tasca T."/>
            <person name="Bogo M.R."/>
            <person name="de Souza W."/>
        </authorList>
    </citation>
    <scope>NUCLEOTIDE SEQUENCE [LARGE SCALE GENOMIC DNA]</scope>
    <source>
        <strain evidence="1">K</strain>
    </source>
</reference>
<proteinExistence type="predicted"/>
<comment type="caution">
    <text evidence="1">The sequence shown here is derived from an EMBL/GenBank/DDBJ whole genome shotgun (WGS) entry which is preliminary data.</text>
</comment>
<dbReference type="Proteomes" id="UP000179807">
    <property type="component" value="Unassembled WGS sequence"/>
</dbReference>
<dbReference type="VEuPathDB" id="TrichDB:TRFO_26332"/>
<dbReference type="GeneID" id="94839591"/>
<organism evidence="1 2">
    <name type="scientific">Tritrichomonas foetus</name>
    <dbReference type="NCBI Taxonomy" id="1144522"/>
    <lineage>
        <taxon>Eukaryota</taxon>
        <taxon>Metamonada</taxon>
        <taxon>Parabasalia</taxon>
        <taxon>Tritrichomonadida</taxon>
        <taxon>Tritrichomonadidae</taxon>
        <taxon>Tritrichomonas</taxon>
    </lineage>
</organism>
<accession>A0A1J4K3R5</accession>
<dbReference type="AlphaFoldDB" id="A0A1J4K3R5"/>
<evidence type="ECO:0000313" key="1">
    <source>
        <dbReference type="EMBL" id="OHT05827.1"/>
    </source>
</evidence>
<gene>
    <name evidence="1" type="ORF">TRFO_26332</name>
</gene>
<dbReference type="InterPro" id="IPR011989">
    <property type="entry name" value="ARM-like"/>
</dbReference>
<protein>
    <submittedName>
        <fullName evidence="1">Uncharacterized protein</fullName>
    </submittedName>
</protein>
<keyword evidence="2" id="KW-1185">Reference proteome</keyword>
<sequence>MTKHAELHNFLAQSQQLLRQKDRFGDLESNVTFSQPSPEQINIVQQLILNFAINPLENIDNLLPNRQILQFIPESFVNQLSQTQFYMNLHRLLENQETGFKAMFIISSMISPISHFTMPMITFSYGQTILNKLEIILKSCNTDDMIVASEECLVQILNIKNESMKIIFPRWNISGAMTRRAFRDLKNPFLFHLAIKVLLKILDVPEIRSFDVKSFAETAVLLDYLPNIILADIIFLLAKVIKNFALHDRNATRTFASKNLTDRIIQLIQSSNHTIRVNALNAIIQLSLGCPEPIDMLLSKNLLKILMAIAKENENEIEIVLNAVYGITQYGPRFVEIICDEGFVDLLTFAISNGSIDAQRAAVILASNIMCFGSFKEIIMVLTTPILTTIVEFLDEDYSEKISYAIIDGMIKGLDAEAEALSSDLKNALSNEQFTIILQNFISSDDHELSNIARYLLEKLSKSI</sequence>
<dbReference type="SUPFAM" id="SSF48371">
    <property type="entry name" value="ARM repeat"/>
    <property type="match status" value="1"/>
</dbReference>